<dbReference type="Proteomes" id="UP001313282">
    <property type="component" value="Unassembled WGS sequence"/>
</dbReference>
<dbReference type="PROSITE" id="PS50181">
    <property type="entry name" value="FBOX"/>
    <property type="match status" value="1"/>
</dbReference>
<dbReference type="Pfam" id="PF12937">
    <property type="entry name" value="F-box-like"/>
    <property type="match status" value="1"/>
</dbReference>
<sequence length="532" mass="59658">MAKLAFDEALEVFRACSLEERVQFLNDFYDSLRPSEKHALHKKLESDNYYVDILGSLPREIALQVAEELDPKDVISLRRVSTRWKAILTTPHLARKVAEAHYSKRSDFPSYSHLLQEDPLSALQNIAFKQHAGETGLFRLRTGYDFGSSNIPRGEDSTFVALNASVGLEYAIFNYLQFSMAPATGHWYLVDLNKGQSQVPVLLLDRQREALDKGTAHVGTHCAAAITLSSSRAIVWDTNGDLIRDFRLLHEGEISISSSDMYLCVRNEHAGTDYSDYYLVNLQTKTLKLFEKIPDFVKAITKDIRTDSVSMMIIGNQIIVAAVPEDDQYNPQVFVSWLAFNEVKGTITETATKVLDHEIPHSFPNNKPHSITFERGMNTTGVDLAGLWNKTPNIWLTILPSGTVSISWKCLRPEPPQNRHIGGNPTASFGYSNSFYNAVCTRESLNKGGVYSYQYSLMCYRKTQGGPFSLSGASELGCMNGKLEQMMPTDKSFAVFYRGGVYVYDWLGFDEFMELRESSGLDLGVSAAGFQE</sequence>
<accession>A0AAN8MV78</accession>
<organism evidence="2 3">
    <name type="scientific">Orbilia javanica</name>
    <dbReference type="NCBI Taxonomy" id="47235"/>
    <lineage>
        <taxon>Eukaryota</taxon>
        <taxon>Fungi</taxon>
        <taxon>Dikarya</taxon>
        <taxon>Ascomycota</taxon>
        <taxon>Pezizomycotina</taxon>
        <taxon>Orbiliomycetes</taxon>
        <taxon>Orbiliales</taxon>
        <taxon>Orbiliaceae</taxon>
        <taxon>Orbilia</taxon>
    </lineage>
</organism>
<proteinExistence type="predicted"/>
<dbReference type="Gene3D" id="1.20.1280.50">
    <property type="match status" value="1"/>
</dbReference>
<evidence type="ECO:0000259" key="1">
    <source>
        <dbReference type="PROSITE" id="PS50181"/>
    </source>
</evidence>
<dbReference type="EMBL" id="JAVHNR010000003">
    <property type="protein sequence ID" value="KAK6347777.1"/>
    <property type="molecule type" value="Genomic_DNA"/>
</dbReference>
<reference evidence="2 3" key="1">
    <citation type="submission" date="2019-10" db="EMBL/GenBank/DDBJ databases">
        <authorList>
            <person name="Palmer J.M."/>
        </authorList>
    </citation>
    <scope>NUCLEOTIDE SEQUENCE [LARGE SCALE GENOMIC DNA]</scope>
    <source>
        <strain evidence="2 3">TWF718</strain>
    </source>
</reference>
<evidence type="ECO:0000313" key="3">
    <source>
        <dbReference type="Proteomes" id="UP001313282"/>
    </source>
</evidence>
<protein>
    <recommendedName>
        <fullName evidence="1">F-box domain-containing protein</fullName>
    </recommendedName>
</protein>
<feature type="domain" description="F-box" evidence="1">
    <location>
        <begin position="51"/>
        <end position="97"/>
    </location>
</feature>
<dbReference type="InterPro" id="IPR036047">
    <property type="entry name" value="F-box-like_dom_sf"/>
</dbReference>
<dbReference type="SUPFAM" id="SSF81383">
    <property type="entry name" value="F-box domain"/>
    <property type="match status" value="1"/>
</dbReference>
<name>A0AAN8MV78_9PEZI</name>
<dbReference type="AlphaFoldDB" id="A0AAN8MV78"/>
<dbReference type="CDD" id="cd09917">
    <property type="entry name" value="F-box_SF"/>
    <property type="match status" value="1"/>
</dbReference>
<comment type="caution">
    <text evidence="2">The sequence shown here is derived from an EMBL/GenBank/DDBJ whole genome shotgun (WGS) entry which is preliminary data.</text>
</comment>
<dbReference type="SMART" id="SM00256">
    <property type="entry name" value="FBOX"/>
    <property type="match status" value="1"/>
</dbReference>
<gene>
    <name evidence="2" type="ORF">TWF718_005603</name>
</gene>
<keyword evidence="3" id="KW-1185">Reference proteome</keyword>
<dbReference type="InterPro" id="IPR001810">
    <property type="entry name" value="F-box_dom"/>
</dbReference>
<evidence type="ECO:0000313" key="2">
    <source>
        <dbReference type="EMBL" id="KAK6347777.1"/>
    </source>
</evidence>